<dbReference type="GO" id="GO:0000215">
    <property type="term" value="F:tRNA 2'-phosphotransferase activity"/>
    <property type="evidence" value="ECO:0007669"/>
    <property type="project" value="UniProtKB-EC"/>
</dbReference>
<reference evidence="8" key="1">
    <citation type="submission" date="2022-12" db="EMBL/GenBank/DDBJ databases">
        <authorList>
            <person name="Webb A."/>
        </authorList>
    </citation>
    <scope>NUCLEOTIDE SEQUENCE</scope>
    <source>
        <strain evidence="8">Hp1</strain>
    </source>
</reference>
<gene>
    <name evidence="8" type="ORF">HBR001_LOCUS7372</name>
</gene>
<protein>
    <recommendedName>
        <fullName evidence="3">2'-phosphotransferase</fullName>
        <ecNumber evidence="3">2.7.1.160</ecNumber>
    </recommendedName>
</protein>
<comment type="caution">
    <text evidence="8">The sequence shown here is derived from an EMBL/GenBank/DDBJ whole genome shotgun (WGS) entry which is preliminary data.</text>
</comment>
<feature type="compositionally biased region" description="Low complexity" evidence="7">
    <location>
        <begin position="1"/>
        <end position="17"/>
    </location>
</feature>
<dbReference type="InterPro" id="IPR002745">
    <property type="entry name" value="Ptrans_KptA/Tpt1"/>
</dbReference>
<comment type="function">
    <text evidence="1">Catalyzes the last step of tRNA splicing, the transfer of the splice junction 2'-phosphate from ligated tRNA to NAD to produce ADP-ribose 1''-2'' cyclic phosphate.</text>
</comment>
<dbReference type="PANTHER" id="PTHR12684:SF2">
    <property type="entry name" value="TRNA 2'-PHOSPHOTRANSFERASE 1"/>
    <property type="match status" value="1"/>
</dbReference>
<dbReference type="InterPro" id="IPR042081">
    <property type="entry name" value="RNA_2'-PTrans_C"/>
</dbReference>
<evidence type="ECO:0000256" key="3">
    <source>
        <dbReference type="ARBA" id="ARBA00012007"/>
    </source>
</evidence>
<dbReference type="InterPro" id="IPR042080">
    <property type="entry name" value="RNA_2'-PTrans_N"/>
</dbReference>
<dbReference type="Proteomes" id="UP001162031">
    <property type="component" value="Unassembled WGS sequence"/>
</dbReference>
<dbReference type="Gene3D" id="3.20.170.30">
    <property type="match status" value="1"/>
</dbReference>
<dbReference type="GO" id="GO:0006388">
    <property type="term" value="P:tRNA splicing, via endonucleolytic cleavage and ligation"/>
    <property type="evidence" value="ECO:0007669"/>
    <property type="project" value="TreeGrafter"/>
</dbReference>
<keyword evidence="5" id="KW-0520">NAD</keyword>
<organism evidence="8 9">
    <name type="scientific">Hyaloperonospora brassicae</name>
    <name type="common">Brassica downy mildew</name>
    <name type="synonym">Peronospora brassicae</name>
    <dbReference type="NCBI Taxonomy" id="162125"/>
    <lineage>
        <taxon>Eukaryota</taxon>
        <taxon>Sar</taxon>
        <taxon>Stramenopiles</taxon>
        <taxon>Oomycota</taxon>
        <taxon>Peronosporomycetes</taxon>
        <taxon>Peronosporales</taxon>
        <taxon>Peronosporaceae</taxon>
        <taxon>Hyaloperonospora</taxon>
    </lineage>
</organism>
<dbReference type="EC" id="2.7.1.160" evidence="3"/>
<dbReference type="PANTHER" id="PTHR12684">
    <property type="entry name" value="PUTATIVE PHOSPHOTRANSFERASE"/>
    <property type="match status" value="1"/>
</dbReference>
<dbReference type="Pfam" id="PF01885">
    <property type="entry name" value="PTS_2-RNA"/>
    <property type="match status" value="1"/>
</dbReference>
<comment type="similarity">
    <text evidence="2">Belongs to the KptA/TPT1 family.</text>
</comment>
<evidence type="ECO:0000256" key="2">
    <source>
        <dbReference type="ARBA" id="ARBA00009836"/>
    </source>
</evidence>
<evidence type="ECO:0000256" key="7">
    <source>
        <dbReference type="SAM" id="MobiDB-lite"/>
    </source>
</evidence>
<evidence type="ECO:0000313" key="9">
    <source>
        <dbReference type="Proteomes" id="UP001162031"/>
    </source>
</evidence>
<evidence type="ECO:0000256" key="6">
    <source>
        <dbReference type="ARBA" id="ARBA00047949"/>
    </source>
</evidence>
<feature type="region of interest" description="Disordered" evidence="7">
    <location>
        <begin position="1"/>
        <end position="25"/>
    </location>
</feature>
<evidence type="ECO:0000313" key="8">
    <source>
        <dbReference type="EMBL" id="CAI5738095.1"/>
    </source>
</evidence>
<dbReference type="Gene3D" id="1.10.10.970">
    <property type="entry name" value="RNA 2'-phosphotransferase, Tpt1/KptA family, N-terminal domain"/>
    <property type="match status" value="1"/>
</dbReference>
<keyword evidence="4" id="KW-0808">Transferase</keyword>
<evidence type="ECO:0000256" key="4">
    <source>
        <dbReference type="ARBA" id="ARBA00022679"/>
    </source>
</evidence>
<sequence length="250" mass="28277">MASQAIAVAPAAAPVPHTQRRRRHRRTRLCGRKTDTPHVRLSKTLAYALRHGAEELELDMRPSGFVPLAQVLALPLFQSFNEQQVQQVVQTDAKKRFSLTTSEAEVGTLFIRANQGHTLQLVQDEELLRPLDDPRDVATCVHGTYLKFWDSIWTSGLSKMQRNHIHFAETNGLCDDTVVSGMRASCNLFVYIDFAMAVEEGIKFYKSSNNVVLSPGKDDTGVIDRRYFLRAVKRDGTVVYEREERGEESE</sequence>
<dbReference type="AlphaFoldDB" id="A0AAV0UMM1"/>
<keyword evidence="9" id="KW-1185">Reference proteome</keyword>
<accession>A0AAV0UMM1</accession>
<proteinExistence type="inferred from homology"/>
<evidence type="ECO:0000256" key="5">
    <source>
        <dbReference type="ARBA" id="ARBA00023027"/>
    </source>
</evidence>
<evidence type="ECO:0000256" key="1">
    <source>
        <dbReference type="ARBA" id="ARBA00003343"/>
    </source>
</evidence>
<dbReference type="EMBL" id="CANTFL010001360">
    <property type="protein sequence ID" value="CAI5738095.1"/>
    <property type="molecule type" value="Genomic_DNA"/>
</dbReference>
<name>A0AAV0UMM1_HYABA</name>
<comment type="catalytic activity">
    <reaction evidence="6">
        <text>2'-phospho-[ligated tRNA] + NAD(+) = mature tRNA + ADP-alpha-D-ribose 1'',2''-cyclic phosphate + nicotinamide</text>
        <dbReference type="Rhea" id="RHEA:23324"/>
        <dbReference type="Rhea" id="RHEA-COMP:11106"/>
        <dbReference type="Rhea" id="RHEA-COMP:11107"/>
        <dbReference type="ChEBI" id="CHEBI:17154"/>
        <dbReference type="ChEBI" id="CHEBI:57540"/>
        <dbReference type="ChEBI" id="CHEBI:76596"/>
        <dbReference type="ChEBI" id="CHEBI:82883"/>
        <dbReference type="ChEBI" id="CHEBI:85027"/>
        <dbReference type="EC" id="2.7.1.160"/>
    </reaction>
</comment>
<dbReference type="SUPFAM" id="SSF56399">
    <property type="entry name" value="ADP-ribosylation"/>
    <property type="match status" value="1"/>
</dbReference>